<dbReference type="PANTHER" id="PTHR12411">
    <property type="entry name" value="CYSTEINE PROTEASE FAMILY C1-RELATED"/>
    <property type="match status" value="1"/>
</dbReference>
<evidence type="ECO:0000313" key="9">
    <source>
        <dbReference type="EMBL" id="KRT79326.1"/>
    </source>
</evidence>
<keyword evidence="6" id="KW-1015">Disulfide bond</keyword>
<dbReference type="SMART" id="SM00848">
    <property type="entry name" value="Inhibitor_I29"/>
    <property type="match status" value="1"/>
</dbReference>
<comment type="caution">
    <text evidence="9">The sequence shown here is derived from an EMBL/GenBank/DDBJ whole genome shotgun (WGS) entry which is preliminary data.</text>
</comment>
<evidence type="ECO:0000256" key="6">
    <source>
        <dbReference type="ARBA" id="ARBA00023157"/>
    </source>
</evidence>
<keyword evidence="10" id="KW-1185">Reference proteome</keyword>
<dbReference type="Proteomes" id="UP000051574">
    <property type="component" value="Unassembled WGS sequence"/>
</dbReference>
<comment type="similarity">
    <text evidence="1">Belongs to the peptidase C1 family.</text>
</comment>
<dbReference type="GO" id="GO:0008234">
    <property type="term" value="F:cysteine-type peptidase activity"/>
    <property type="evidence" value="ECO:0007669"/>
    <property type="project" value="UniProtKB-KW"/>
</dbReference>
<evidence type="ECO:0000256" key="2">
    <source>
        <dbReference type="ARBA" id="ARBA00022670"/>
    </source>
</evidence>
<organism evidence="9 10">
    <name type="scientific">Oryctes borbonicus</name>
    <dbReference type="NCBI Taxonomy" id="1629725"/>
    <lineage>
        <taxon>Eukaryota</taxon>
        <taxon>Metazoa</taxon>
        <taxon>Ecdysozoa</taxon>
        <taxon>Arthropoda</taxon>
        <taxon>Hexapoda</taxon>
        <taxon>Insecta</taxon>
        <taxon>Pterygota</taxon>
        <taxon>Neoptera</taxon>
        <taxon>Endopterygota</taxon>
        <taxon>Coleoptera</taxon>
        <taxon>Polyphaga</taxon>
        <taxon>Scarabaeiformia</taxon>
        <taxon>Scarabaeidae</taxon>
        <taxon>Dynastinae</taxon>
        <taxon>Oryctes</taxon>
    </lineage>
</organism>
<dbReference type="Pfam" id="PF00112">
    <property type="entry name" value="Peptidase_C1"/>
    <property type="match status" value="1"/>
</dbReference>
<reference evidence="9 10" key="1">
    <citation type="submission" date="2015-09" db="EMBL/GenBank/DDBJ databases">
        <title>Draft genome of the scarab beetle Oryctes borbonicus.</title>
        <authorList>
            <person name="Meyer J.M."/>
            <person name="Markov G.V."/>
            <person name="Baskaran P."/>
            <person name="Herrmann M."/>
            <person name="Sommer R.J."/>
            <person name="Roedelsperger C."/>
        </authorList>
    </citation>
    <scope>NUCLEOTIDE SEQUENCE [LARGE SCALE GENOMIC DNA]</scope>
    <source>
        <strain evidence="9">OB123</strain>
        <tissue evidence="9">Whole animal</tissue>
    </source>
</reference>
<dbReference type="SUPFAM" id="SSF54001">
    <property type="entry name" value="Cysteine proteinases"/>
    <property type="match status" value="1"/>
</dbReference>
<dbReference type="InterPro" id="IPR039417">
    <property type="entry name" value="Peptidase_C1A_papain-like"/>
</dbReference>
<dbReference type="CDD" id="cd02248">
    <property type="entry name" value="Peptidase_C1A"/>
    <property type="match status" value="1"/>
</dbReference>
<evidence type="ECO:0000256" key="3">
    <source>
        <dbReference type="ARBA" id="ARBA00022801"/>
    </source>
</evidence>
<name>A0A0T6AWZ1_9SCAR</name>
<dbReference type="InterPro" id="IPR025660">
    <property type="entry name" value="Pept_his_AS"/>
</dbReference>
<dbReference type="Pfam" id="PF08246">
    <property type="entry name" value="Inhibitor_I29"/>
    <property type="match status" value="1"/>
</dbReference>
<dbReference type="InterPro" id="IPR025661">
    <property type="entry name" value="Pept_asp_AS"/>
</dbReference>
<evidence type="ECO:0000256" key="1">
    <source>
        <dbReference type="ARBA" id="ARBA00008455"/>
    </source>
</evidence>
<keyword evidence="4" id="KW-0788">Thiol protease</keyword>
<dbReference type="SMART" id="SM00645">
    <property type="entry name" value="Pept_C1"/>
    <property type="match status" value="1"/>
</dbReference>
<proteinExistence type="inferred from homology"/>
<dbReference type="InterPro" id="IPR013201">
    <property type="entry name" value="Prot_inhib_I29"/>
</dbReference>
<evidence type="ECO:0000259" key="7">
    <source>
        <dbReference type="SMART" id="SM00645"/>
    </source>
</evidence>
<dbReference type="FunFam" id="3.90.70.10:FF:000006">
    <property type="entry name" value="Cathepsin S"/>
    <property type="match status" value="1"/>
</dbReference>
<dbReference type="PROSITE" id="PS00639">
    <property type="entry name" value="THIOL_PROTEASE_HIS"/>
    <property type="match status" value="1"/>
</dbReference>
<sequence>MRIYMENIRMIAKHNRRYQQGLVSYSLKENQFADLLHYEFVEIMNGVRWSNDTIDQDASTFITPANVELPSSVDWRKKGAVTEIKDQGQCGSCWAFSATGSLEGQHFRKANKLVSLSEQNLVDCSGKYGNEGCQGGLMTNAFKYVKANHGIDTEKSYPYEGEDNQCRYNPKNSGATDTGYKMIRAGDENALQAAVATVGPISVGIDASHFSFQFYNGGIYYEPDCSEEELDHGVLAVGYDSDKGKDYWIVKNSWGESWGMQGYIKMTRNRKNNCGIASMASYPLM</sequence>
<dbReference type="InterPro" id="IPR000668">
    <property type="entry name" value="Peptidase_C1A_C"/>
</dbReference>
<dbReference type="InterPro" id="IPR038765">
    <property type="entry name" value="Papain-like_cys_pep_sf"/>
</dbReference>
<dbReference type="PRINTS" id="PR00705">
    <property type="entry name" value="PAPAIN"/>
</dbReference>
<keyword evidence="2" id="KW-0645">Protease</keyword>
<dbReference type="InterPro" id="IPR000169">
    <property type="entry name" value="Pept_cys_AS"/>
</dbReference>
<protein>
    <submittedName>
        <fullName evidence="9">Peptidase</fullName>
    </submittedName>
</protein>
<dbReference type="GO" id="GO:0006508">
    <property type="term" value="P:proteolysis"/>
    <property type="evidence" value="ECO:0007669"/>
    <property type="project" value="UniProtKB-KW"/>
</dbReference>
<keyword evidence="5" id="KW-0865">Zymogen</keyword>
<evidence type="ECO:0000256" key="5">
    <source>
        <dbReference type="ARBA" id="ARBA00023145"/>
    </source>
</evidence>
<keyword evidence="3" id="KW-0378">Hydrolase</keyword>
<dbReference type="InterPro" id="IPR013128">
    <property type="entry name" value="Peptidase_C1A"/>
</dbReference>
<dbReference type="PROSITE" id="PS00139">
    <property type="entry name" value="THIOL_PROTEASE_CYS"/>
    <property type="match status" value="1"/>
</dbReference>
<evidence type="ECO:0000256" key="4">
    <source>
        <dbReference type="ARBA" id="ARBA00022807"/>
    </source>
</evidence>
<feature type="domain" description="Peptidase C1A papain C-terminal" evidence="7">
    <location>
        <begin position="69"/>
        <end position="284"/>
    </location>
</feature>
<dbReference type="AlphaFoldDB" id="A0A0T6AWZ1"/>
<dbReference type="EMBL" id="LJIG01022672">
    <property type="protein sequence ID" value="KRT79326.1"/>
    <property type="molecule type" value="Genomic_DNA"/>
</dbReference>
<accession>A0A0T6AWZ1</accession>
<gene>
    <name evidence="9" type="ORF">AMK59_8455</name>
</gene>
<dbReference type="OrthoDB" id="10253408at2759"/>
<dbReference type="Gene3D" id="3.90.70.10">
    <property type="entry name" value="Cysteine proteinases"/>
    <property type="match status" value="1"/>
</dbReference>
<dbReference type="PROSITE" id="PS00640">
    <property type="entry name" value="THIOL_PROTEASE_ASN"/>
    <property type="match status" value="1"/>
</dbReference>
<evidence type="ECO:0000313" key="10">
    <source>
        <dbReference type="Proteomes" id="UP000051574"/>
    </source>
</evidence>
<feature type="domain" description="Cathepsin propeptide inhibitor" evidence="8">
    <location>
        <begin position="2"/>
        <end position="40"/>
    </location>
</feature>
<evidence type="ECO:0000259" key="8">
    <source>
        <dbReference type="SMART" id="SM00848"/>
    </source>
</evidence>